<protein>
    <recommendedName>
        <fullName evidence="7">Nuclear pore protein</fullName>
    </recommendedName>
</protein>
<evidence type="ECO:0000256" key="2">
    <source>
        <dbReference type="ARBA" id="ARBA00010186"/>
    </source>
</evidence>
<accession>A0A0D1Z7T3</accession>
<proteinExistence type="inferred from homology"/>
<dbReference type="PANTHER" id="PTHR11225:SF4">
    <property type="entry name" value="NUCLEAR PORE COMPLEX PROTEIN NUP93"/>
    <property type="match status" value="1"/>
</dbReference>
<feature type="compositionally biased region" description="Low complexity" evidence="4">
    <location>
        <begin position="939"/>
        <end position="949"/>
    </location>
</feature>
<dbReference type="STRING" id="212818.A0A0D1Z7T3"/>
<dbReference type="EMBL" id="KN847524">
    <property type="protein sequence ID" value="KIV89999.1"/>
    <property type="molecule type" value="Genomic_DNA"/>
</dbReference>
<dbReference type="HOGENOM" id="CLU_011846_0_0_1"/>
<evidence type="ECO:0008006" key="7">
    <source>
        <dbReference type="Google" id="ProtNLM"/>
    </source>
</evidence>
<feature type="region of interest" description="Disordered" evidence="4">
    <location>
        <begin position="1"/>
        <end position="153"/>
    </location>
</feature>
<dbReference type="InterPro" id="IPR007231">
    <property type="entry name" value="Nucleoporin_int_Nup93/Nic96"/>
</dbReference>
<dbReference type="GO" id="GO:0017056">
    <property type="term" value="F:structural constituent of nuclear pore"/>
    <property type="evidence" value="ECO:0007669"/>
    <property type="project" value="InterPro"/>
</dbReference>
<dbReference type="PANTHER" id="PTHR11225">
    <property type="entry name" value="NUCLEAR PORE COMPLEX PROTEIN NUP93 NUCLEOPORIN NUP93 DEAD EYE PROTEIN"/>
    <property type="match status" value="1"/>
</dbReference>
<dbReference type="GO" id="GO:0016973">
    <property type="term" value="P:poly(A)+ mRNA export from nucleus"/>
    <property type="evidence" value="ECO:0007669"/>
    <property type="project" value="TreeGrafter"/>
</dbReference>
<evidence type="ECO:0000256" key="4">
    <source>
        <dbReference type="SAM" id="MobiDB-lite"/>
    </source>
</evidence>
<dbReference type="VEuPathDB" id="FungiDB:PV10_07349"/>
<evidence type="ECO:0000313" key="6">
    <source>
        <dbReference type="Proteomes" id="UP000054302"/>
    </source>
</evidence>
<dbReference type="Pfam" id="PF04097">
    <property type="entry name" value="Nic96"/>
    <property type="match status" value="1"/>
</dbReference>
<dbReference type="GO" id="GO:0006606">
    <property type="term" value="P:protein import into nucleus"/>
    <property type="evidence" value="ECO:0007669"/>
    <property type="project" value="TreeGrafter"/>
</dbReference>
<evidence type="ECO:0000256" key="3">
    <source>
        <dbReference type="ARBA" id="ARBA00023242"/>
    </source>
</evidence>
<comment type="subcellular location">
    <subcellularLocation>
        <location evidence="1">Nucleus envelope</location>
    </subcellularLocation>
</comment>
<dbReference type="RefSeq" id="XP_016221573.1">
    <property type="nucleotide sequence ID" value="XM_016372241.1"/>
</dbReference>
<gene>
    <name evidence="5" type="ORF">PV10_07349</name>
</gene>
<feature type="compositionally biased region" description="Low complexity" evidence="4">
    <location>
        <begin position="88"/>
        <end position="145"/>
    </location>
</feature>
<evidence type="ECO:0000256" key="1">
    <source>
        <dbReference type="ARBA" id="ARBA00004259"/>
    </source>
</evidence>
<feature type="compositionally biased region" description="Low complexity" evidence="4">
    <location>
        <begin position="41"/>
        <end position="79"/>
    </location>
</feature>
<keyword evidence="3" id="KW-0539">Nucleus</keyword>
<name>A0A0D1Z7T3_EXOME</name>
<feature type="region of interest" description="Disordered" evidence="4">
    <location>
        <begin position="315"/>
        <end position="342"/>
    </location>
</feature>
<reference evidence="5 6" key="1">
    <citation type="submission" date="2015-01" db="EMBL/GenBank/DDBJ databases">
        <title>The Genome Sequence of Exophiala mesophila CBS40295.</title>
        <authorList>
            <consortium name="The Broad Institute Genomics Platform"/>
            <person name="Cuomo C."/>
            <person name="de Hoog S."/>
            <person name="Gorbushina A."/>
            <person name="Stielow B."/>
            <person name="Teixiera M."/>
            <person name="Abouelleil A."/>
            <person name="Chapman S.B."/>
            <person name="Priest M."/>
            <person name="Young S.K."/>
            <person name="Wortman J."/>
            <person name="Nusbaum C."/>
            <person name="Birren B."/>
        </authorList>
    </citation>
    <scope>NUCLEOTIDE SEQUENCE [LARGE SCALE GENOMIC DNA]</scope>
    <source>
        <strain evidence="5 6">CBS 40295</strain>
    </source>
</reference>
<dbReference type="GeneID" id="27325194"/>
<dbReference type="OMA" id="VWLQFNL"/>
<sequence length="1120" mass="121529">MSLFGSGTPAQTGSGSPFGGLNLNTSAPDQAAKRKSIFDASTMSRQPTPSTTQSSPFSGLGTSSAAPSSGGLFSLGGPAKTSAPSFSFGNATTTTAPATTSLFGTTTTTPAPNAAQAQQAPTSSLFGASAATQPAQPAQQAETAPPTQPRDAGYFSSLLERQKKKPRLQAEKAEGKFAGLNLDLGDLARRAQEIRHRDKTSRPTTSDSRAHYLLAGSGVAPGEAYRDFHALGGDENVSSSRAAAPTFATEDSSAYLRDLRTKGREAMLKESMERVYREVDNFIEESLGVDFEEQKLRVMEHFGLVPPDDAAGDKFASSKGGSFARTARSGKDGAVGASQGPRSVFGRSAIEKSLIGAPGSVNGASSFFKSDGLSSTAGGMSRGQSLRGLREREKAFITKVEQLNNARLQDSEVPLLQWFGEVEEKHLGESPRQIIDAYYALREITKESSSAIKERAYAPAYLEDKKLNDGTHLNKQILAGSRVHLEKSFWREVKSLIEKNAREAALGGQPSVINIVRAYIRLRVARRDLAPDGMELQQTEDSSSGNKLDYCWALIFYLLRCGFVKDAAEYVDSDPAFKSVGGRFVQYLKAYSESPDRRLPRKLQEYVNGDWIQRAKHGGKNVDPYQMACYKIVGRCDLSSRSLDSIGQGVEDWLWLQFSIAREPEMMEEISGELYGLEQIREAFLEIGEKHFQKNQVEGTSAYGTFFLMQILCGLFEQAVDYLHTFNPVSAVHFSIALAYYGLLRVSDFSVAGNELLTVSTTQQALLNFVPLVAHYTGDFRTAMPVAAVDYLSLICLNSDLKPASLGQVQTDACHECLRELCLETREFAKLLGDIRSDGTRIAGAIEVRAKLIKLESRTEFLRNITSQSAATADQRGQISDAVLLYHLCEDYDNVISVLNRTLADAVTLDLGDSPLQLQPLKPRRADGQTESTISVQAGGPQSSLSLTQSTSSPVELARNMVSLYNENAAYHNKISETNRKVCGALLQLLSARAHLEANPPRYMTALEELNDLDILPLSANGSIPIIRSAANAFGQLPQLLARCAGISVVWAVRAIGGQRETILQNGRWEAGYGGDADGMKDQLNDMAKDLMVFAGLVKYKLPGRVYDMLTRAGGEVGGF</sequence>
<organism evidence="5 6">
    <name type="scientific">Exophiala mesophila</name>
    <name type="common">Black yeast-like fungus</name>
    <dbReference type="NCBI Taxonomy" id="212818"/>
    <lineage>
        <taxon>Eukaryota</taxon>
        <taxon>Fungi</taxon>
        <taxon>Dikarya</taxon>
        <taxon>Ascomycota</taxon>
        <taxon>Pezizomycotina</taxon>
        <taxon>Eurotiomycetes</taxon>
        <taxon>Chaetothyriomycetidae</taxon>
        <taxon>Chaetothyriales</taxon>
        <taxon>Herpotrichiellaceae</taxon>
        <taxon>Exophiala</taxon>
    </lineage>
</organism>
<feature type="region of interest" description="Disordered" evidence="4">
    <location>
        <begin position="918"/>
        <end position="949"/>
    </location>
</feature>
<dbReference type="GO" id="GO:0005643">
    <property type="term" value="C:nuclear pore"/>
    <property type="evidence" value="ECO:0007669"/>
    <property type="project" value="InterPro"/>
</dbReference>
<evidence type="ECO:0000313" key="5">
    <source>
        <dbReference type="EMBL" id="KIV89999.1"/>
    </source>
</evidence>
<dbReference type="OrthoDB" id="1918363at2759"/>
<comment type="similarity">
    <text evidence="2">Belongs to the nucleoporin interacting component (NIC) family.</text>
</comment>
<dbReference type="AlphaFoldDB" id="A0A0D1Z7T3"/>
<dbReference type="Proteomes" id="UP000054302">
    <property type="component" value="Unassembled WGS sequence"/>
</dbReference>
<keyword evidence="6" id="KW-1185">Reference proteome</keyword>